<reference evidence="3 4" key="1">
    <citation type="submission" date="2018-05" db="EMBL/GenBank/DDBJ databases">
        <title>Micromonospora from Atacama Desert.</title>
        <authorList>
            <person name="Carro L."/>
            <person name="Goodfellow M."/>
            <person name="Klenk H.-P."/>
        </authorList>
    </citation>
    <scope>NUCLEOTIDE SEQUENCE [LARGE SCALE GENOMIC DNA]</scope>
    <source>
        <strain evidence="3 4">LB39</strain>
    </source>
</reference>
<evidence type="ECO:0000256" key="1">
    <source>
        <dbReference type="ARBA" id="ARBA00006068"/>
    </source>
</evidence>
<organism evidence="3 4">
    <name type="scientific">Micromonospora inaquosa</name>
    <dbReference type="NCBI Taxonomy" id="2203716"/>
    <lineage>
        <taxon>Bacteria</taxon>
        <taxon>Bacillati</taxon>
        <taxon>Actinomycetota</taxon>
        <taxon>Actinomycetes</taxon>
        <taxon>Micromonosporales</taxon>
        <taxon>Micromonosporaceae</taxon>
        <taxon>Micromonospora</taxon>
    </lineage>
</organism>
<dbReference type="OrthoDB" id="5171929at2"/>
<keyword evidence="4" id="KW-1185">Reference proteome</keyword>
<evidence type="ECO:0000313" key="4">
    <source>
        <dbReference type="Proteomes" id="UP000282312"/>
    </source>
</evidence>
<dbReference type="PANTHER" id="PTHR33392:SF6">
    <property type="entry name" value="POLYISOPRENYL-TEICHOIC ACID--PEPTIDOGLYCAN TEICHOIC ACID TRANSFERASE TAGU"/>
    <property type="match status" value="1"/>
</dbReference>
<dbReference type="NCBIfam" id="TIGR00350">
    <property type="entry name" value="lytR_cpsA_psr"/>
    <property type="match status" value="1"/>
</dbReference>
<dbReference type="InterPro" id="IPR004474">
    <property type="entry name" value="LytR_CpsA_psr"/>
</dbReference>
<comment type="caution">
    <text evidence="3">The sequence shown here is derived from an EMBL/GenBank/DDBJ whole genome shotgun (WGS) entry which is preliminary data.</text>
</comment>
<dbReference type="PANTHER" id="PTHR33392">
    <property type="entry name" value="POLYISOPRENYL-TEICHOIC ACID--PEPTIDOGLYCAN TEICHOIC ACID TRANSFERASE TAGU"/>
    <property type="match status" value="1"/>
</dbReference>
<evidence type="ECO:0000259" key="2">
    <source>
        <dbReference type="Pfam" id="PF03816"/>
    </source>
</evidence>
<sequence length="353" mass="38190">MIEDDLRAAFVRHEPLTPSTGPLRAAIDRLAATRRRRRQRFQAAGVTLALLAALGVGVPQLRPDRPADGPAMSGRPADVPPEALNILLLGVDGFGEQPPYRLADSVLLVHIPADRSRPYLISLPRDLEVSIPGRGIDKLNSAFFTGAGEPRPDLDAGYDLTRRVVADLTGVRVDAGAVLTFAGLRRITEAVDGVEVCLPKKVESWHTRRTFPAGCQRLDGDASVDLLRQRRYLPDGASDRDRNAQRYVGGLIRRVVGQDVLTNPVRLAALLSAPGKGLAVDDDGLPLTKLVAVLPELKSVDPVGLSLPVGPPTDDATRLRLDPKQGRAFLAALSEDRLAQWVAQHPERVNPVR</sequence>
<gene>
    <name evidence="3" type="ORF">DLJ59_03875</name>
</gene>
<name>A0A3N9X1F7_9ACTN</name>
<feature type="domain" description="Cell envelope-related transcriptional attenuator" evidence="2">
    <location>
        <begin position="103"/>
        <end position="255"/>
    </location>
</feature>
<protein>
    <submittedName>
        <fullName evidence="3">LytR family transcriptional regulator</fullName>
    </submittedName>
</protein>
<dbReference type="Pfam" id="PF03816">
    <property type="entry name" value="LytR_cpsA_psr"/>
    <property type="match status" value="1"/>
</dbReference>
<accession>A0A3N9X1F7</accession>
<comment type="similarity">
    <text evidence="1">Belongs to the LytR/CpsA/Psr (LCP) family.</text>
</comment>
<evidence type="ECO:0000313" key="3">
    <source>
        <dbReference type="EMBL" id="RQX06945.1"/>
    </source>
</evidence>
<proteinExistence type="inferred from homology"/>
<dbReference type="Gene3D" id="3.40.630.190">
    <property type="entry name" value="LCP protein"/>
    <property type="match status" value="1"/>
</dbReference>
<dbReference type="EMBL" id="QGSZ01000128">
    <property type="protein sequence ID" value="RQX06945.1"/>
    <property type="molecule type" value="Genomic_DNA"/>
</dbReference>
<dbReference type="AlphaFoldDB" id="A0A3N9X1F7"/>
<dbReference type="Proteomes" id="UP000282312">
    <property type="component" value="Unassembled WGS sequence"/>
</dbReference>
<dbReference type="InterPro" id="IPR050922">
    <property type="entry name" value="LytR/CpsA/Psr_CW_biosynth"/>
</dbReference>